<feature type="signal peptide" evidence="1">
    <location>
        <begin position="1"/>
        <end position="22"/>
    </location>
</feature>
<keyword evidence="1" id="KW-0732">Signal</keyword>
<dbReference type="KEGG" id="lpav:PLANPX_3731"/>
<dbReference type="InterPro" id="IPR013424">
    <property type="entry name" value="Ice-binding_C"/>
</dbReference>
<sequence>MTRLLRFSAALACALTLAASYAAPQAKAVGIDAYQPTRNFTLPAGGDSSGGNVLFDALPDGRLLLLNGVNVSVETAPKSGAFNALGDIPGFSLMSWGPGFLAVSPDGTRAAAGSNAGGTIAVFETANPASVTIFNGDDFAGEWIDNRYLAIANGMSGPRVEILDTQTATMTPVITNIGGASAGVAIDAAGNLYTGNGYGYNTGGSSTGWIKAFAAGDWQNALATNTPLNFEATGTPVADLLSAYPFGFDGSGNMFVGGADFFGGSNDKGYAALISASAVADALANPQAAPPINGNSPASVLRKIASPQETLDSLQPPTWNYNAGTGELLLGYYQNGAVTAYAVPEPATLLLVAAAGTFGLLMRRRSRCLAIALLVLTAAPMAVEASPYDAFDFSDVDYWVGTGSNRAALVVDFYYPTGNASYVWGYQWDGTATGEQMFRAIAGTTLVRERDGGSELGTYSGSDSRLYLRASSFGGGLGNSTFGIGYDVDGDGGSFVSSFEGVETGAATDSDDYYREGWFTGYWSYWISDPSAPAWGYSGLGFSGRELTNGSWDGWSYVDFTTGDSGTPAVPTPAQVPEPAAFALAASVALAMFTIRRRK</sequence>
<gene>
    <name evidence="3" type="ORF">PLANPX_3731</name>
</gene>
<keyword evidence="4" id="KW-1185">Reference proteome</keyword>
<feature type="chain" id="PRO_5024826357" description="Ice-binding protein C-terminal domain-containing protein" evidence="1">
    <location>
        <begin position="23"/>
        <end position="599"/>
    </location>
</feature>
<evidence type="ECO:0000313" key="3">
    <source>
        <dbReference type="EMBL" id="BBO34119.1"/>
    </source>
</evidence>
<feature type="domain" description="Ice-binding protein C-terminal" evidence="2">
    <location>
        <begin position="342"/>
        <end position="365"/>
    </location>
</feature>
<proteinExistence type="predicted"/>
<accession>A0A5K7XM87</accession>
<dbReference type="AlphaFoldDB" id="A0A5K7XM87"/>
<dbReference type="Gene3D" id="2.130.10.10">
    <property type="entry name" value="YVTN repeat-like/Quinoprotein amine dehydrogenase"/>
    <property type="match status" value="1"/>
</dbReference>
<protein>
    <recommendedName>
        <fullName evidence="2">Ice-binding protein C-terminal domain-containing protein</fullName>
    </recommendedName>
</protein>
<dbReference type="SUPFAM" id="SSF51004">
    <property type="entry name" value="C-terminal (heme d1) domain of cytochrome cd1-nitrite reductase"/>
    <property type="match status" value="1"/>
</dbReference>
<dbReference type="NCBIfam" id="TIGR02595">
    <property type="entry name" value="PEP_CTERM"/>
    <property type="match status" value="1"/>
</dbReference>
<dbReference type="InterPro" id="IPR011048">
    <property type="entry name" value="Haem_d1_sf"/>
</dbReference>
<name>A0A5K7XM87_9BACT</name>
<dbReference type="Pfam" id="PF07589">
    <property type="entry name" value="PEP-CTERM"/>
    <property type="match status" value="1"/>
</dbReference>
<evidence type="ECO:0000256" key="1">
    <source>
        <dbReference type="SAM" id="SignalP"/>
    </source>
</evidence>
<evidence type="ECO:0000313" key="4">
    <source>
        <dbReference type="Proteomes" id="UP000326837"/>
    </source>
</evidence>
<dbReference type="Proteomes" id="UP000326837">
    <property type="component" value="Chromosome"/>
</dbReference>
<organism evidence="3 4">
    <name type="scientific">Lacipirellula parvula</name>
    <dbReference type="NCBI Taxonomy" id="2650471"/>
    <lineage>
        <taxon>Bacteria</taxon>
        <taxon>Pseudomonadati</taxon>
        <taxon>Planctomycetota</taxon>
        <taxon>Planctomycetia</taxon>
        <taxon>Pirellulales</taxon>
        <taxon>Lacipirellulaceae</taxon>
        <taxon>Lacipirellula</taxon>
    </lineage>
</organism>
<dbReference type="EMBL" id="AP021861">
    <property type="protein sequence ID" value="BBO34119.1"/>
    <property type="molecule type" value="Genomic_DNA"/>
</dbReference>
<dbReference type="InterPro" id="IPR015943">
    <property type="entry name" value="WD40/YVTN_repeat-like_dom_sf"/>
</dbReference>
<evidence type="ECO:0000259" key="2">
    <source>
        <dbReference type="Pfam" id="PF07589"/>
    </source>
</evidence>
<dbReference type="RefSeq" id="WP_152099757.1">
    <property type="nucleotide sequence ID" value="NZ_AP021861.1"/>
</dbReference>
<reference evidence="4" key="1">
    <citation type="submission" date="2019-10" db="EMBL/GenBank/DDBJ databases">
        <title>Lacipirellula parvula gen. nov., sp. nov., representing a lineage of planctomycetes widespread in freshwater anoxic habitats, and description of the family Lacipirellulaceae.</title>
        <authorList>
            <person name="Dedysh S.N."/>
            <person name="Kulichevskaya I.S."/>
            <person name="Beletsky A.V."/>
            <person name="Rakitin A.L."/>
            <person name="Mardanov A.V."/>
            <person name="Ivanova A.A."/>
            <person name="Saltykova V.X."/>
            <person name="Rijpstra W.I.C."/>
            <person name="Sinninghe Damste J.S."/>
            <person name="Ravin N.V."/>
        </authorList>
    </citation>
    <scope>NUCLEOTIDE SEQUENCE [LARGE SCALE GENOMIC DNA]</scope>
    <source>
        <strain evidence="4">PX69</strain>
    </source>
</reference>